<dbReference type="EMBL" id="KQ982314">
    <property type="protein sequence ID" value="KYQ57893.1"/>
    <property type="molecule type" value="Genomic_DNA"/>
</dbReference>
<gene>
    <name evidence="2" type="ORF">ALC60_02942</name>
</gene>
<dbReference type="AlphaFoldDB" id="A0A151XC07"/>
<reference evidence="2 3" key="1">
    <citation type="submission" date="2015-09" db="EMBL/GenBank/DDBJ databases">
        <title>Trachymyrmex zeteki WGS genome.</title>
        <authorList>
            <person name="Nygaard S."/>
            <person name="Hu H."/>
            <person name="Boomsma J."/>
            <person name="Zhang G."/>
        </authorList>
    </citation>
    <scope>NUCLEOTIDE SEQUENCE [LARGE SCALE GENOMIC DNA]</scope>
    <source>
        <strain evidence="2">Tzet28-1</strain>
        <tissue evidence="2">Whole body</tissue>
    </source>
</reference>
<feature type="region of interest" description="Disordered" evidence="1">
    <location>
        <begin position="1"/>
        <end position="21"/>
    </location>
</feature>
<accession>A0A151XC07</accession>
<proteinExistence type="predicted"/>
<sequence>MRARKLGRTGHGFTHGNPGATGSRGMVESGVFQQQISSAVAVASLRHAERPTLLLHFQSNNCIKKQFLSRSQLKISLQMMYGHSYVIDNYVAVNSSSAMAGSDNKHCQPHDDAFCRVEDAAVVNGESVSRLRGSNGREREQQPLSTLAVLTRVERVELRQRDDTIVSPGLYGCRSWLGLAHCTGVAIDR</sequence>
<dbReference type="Proteomes" id="UP000075809">
    <property type="component" value="Unassembled WGS sequence"/>
</dbReference>
<name>A0A151XC07_9HYME</name>
<keyword evidence="3" id="KW-1185">Reference proteome</keyword>
<evidence type="ECO:0000313" key="3">
    <source>
        <dbReference type="Proteomes" id="UP000075809"/>
    </source>
</evidence>
<organism evidence="2 3">
    <name type="scientific">Mycetomoellerius zeteki</name>
    <dbReference type="NCBI Taxonomy" id="64791"/>
    <lineage>
        <taxon>Eukaryota</taxon>
        <taxon>Metazoa</taxon>
        <taxon>Ecdysozoa</taxon>
        <taxon>Arthropoda</taxon>
        <taxon>Hexapoda</taxon>
        <taxon>Insecta</taxon>
        <taxon>Pterygota</taxon>
        <taxon>Neoptera</taxon>
        <taxon>Endopterygota</taxon>
        <taxon>Hymenoptera</taxon>
        <taxon>Apocrita</taxon>
        <taxon>Aculeata</taxon>
        <taxon>Formicoidea</taxon>
        <taxon>Formicidae</taxon>
        <taxon>Myrmicinae</taxon>
        <taxon>Mycetomoellerius</taxon>
    </lineage>
</organism>
<evidence type="ECO:0000313" key="2">
    <source>
        <dbReference type="EMBL" id="KYQ57893.1"/>
    </source>
</evidence>
<protein>
    <submittedName>
        <fullName evidence="2">Uncharacterized protein</fullName>
    </submittedName>
</protein>
<evidence type="ECO:0000256" key="1">
    <source>
        <dbReference type="SAM" id="MobiDB-lite"/>
    </source>
</evidence>